<evidence type="ECO:0000256" key="5">
    <source>
        <dbReference type="ARBA" id="ARBA00022692"/>
    </source>
</evidence>
<keyword evidence="12" id="KW-1185">Reference proteome</keyword>
<feature type="transmembrane region" description="Helical" evidence="10">
    <location>
        <begin position="89"/>
        <end position="108"/>
    </location>
</feature>
<organism evidence="11 12">
    <name type="scientific">Uliginosibacterium aquaticum</name>
    <dbReference type="NCBI Taxonomy" id="2731212"/>
    <lineage>
        <taxon>Bacteria</taxon>
        <taxon>Pseudomonadati</taxon>
        <taxon>Pseudomonadota</taxon>
        <taxon>Betaproteobacteria</taxon>
        <taxon>Rhodocyclales</taxon>
        <taxon>Zoogloeaceae</taxon>
        <taxon>Uliginosibacterium</taxon>
    </lineage>
</organism>
<evidence type="ECO:0000256" key="4">
    <source>
        <dbReference type="ARBA" id="ARBA00022475"/>
    </source>
</evidence>
<keyword evidence="3" id="KW-0050">Antiport</keyword>
<evidence type="ECO:0000256" key="1">
    <source>
        <dbReference type="ARBA" id="ARBA00004429"/>
    </source>
</evidence>
<feature type="transmembrane region" description="Helical" evidence="10">
    <location>
        <begin position="363"/>
        <end position="381"/>
    </location>
</feature>
<reference evidence="11 12" key="1">
    <citation type="submission" date="2020-06" db="EMBL/GenBank/DDBJ databases">
        <title>Draft genome of Uliginosibacterium sp. IMCC34675.</title>
        <authorList>
            <person name="Song J."/>
        </authorList>
    </citation>
    <scope>NUCLEOTIDE SEQUENCE [LARGE SCALE GENOMIC DNA]</scope>
    <source>
        <strain evidence="11 12">IMCC34675</strain>
    </source>
</reference>
<accession>A0ABX2IGF7</accession>
<sequence>MSRLIRPEVWKLAAPVLVEQLFVNLLGSLGAIMAARLGSEPVSSIGNVEAFTLVVSSLFSALAIGATVVVAQCIGGGQRERAAGAAQQALASGLLMALLVAAAAGLWARELLALLYPGASSVMVEHMHQYLLCAAATYPLTALTLLACGVLRGAGDTRLVMQVNSLVTLLNVLLGYALIYGFELHTGWFALGVPRLEVLGAGLAQWLARLGGVIFLIWAWRRSGPLFPQQGWRSFRFDTRLLRSLYSIGIPASVESLAFNGGKLLVQVVVMSLGPVAVAANYIAFSIAGIMNIPGNSLSVASTTLVGQAVGRGDEDAAAASMRYMLRLGWCVTAAIALVFSPLVPTVVSLYATEAAVQHQTSVLVWLNCAFLIAFPTTFILPNGLRGAGDARFAMITTIIGMLLFRILLGYMFGLLLGWGIVGVWLGMFTDWLLRSALYLWRLGSGRWRGRRLAA</sequence>
<evidence type="ECO:0000256" key="7">
    <source>
        <dbReference type="ARBA" id="ARBA00023065"/>
    </source>
</evidence>
<evidence type="ECO:0000256" key="9">
    <source>
        <dbReference type="ARBA" id="ARBA00031636"/>
    </source>
</evidence>
<dbReference type="PIRSF" id="PIRSF006603">
    <property type="entry name" value="DinF"/>
    <property type="match status" value="1"/>
</dbReference>
<dbReference type="InterPro" id="IPR050222">
    <property type="entry name" value="MATE_MdtK"/>
</dbReference>
<name>A0ABX2IGF7_9RHOO</name>
<feature type="transmembrane region" description="Helical" evidence="10">
    <location>
        <begin position="53"/>
        <end position="77"/>
    </location>
</feature>
<keyword evidence="2" id="KW-0813">Transport</keyword>
<feature type="transmembrane region" description="Helical" evidence="10">
    <location>
        <begin position="128"/>
        <end position="151"/>
    </location>
</feature>
<feature type="transmembrane region" description="Helical" evidence="10">
    <location>
        <begin position="265"/>
        <end position="285"/>
    </location>
</feature>
<dbReference type="InterPro" id="IPR048279">
    <property type="entry name" value="MdtK-like"/>
</dbReference>
<evidence type="ECO:0000256" key="8">
    <source>
        <dbReference type="ARBA" id="ARBA00023136"/>
    </source>
</evidence>
<feature type="transmembrane region" description="Helical" evidence="10">
    <location>
        <begin position="202"/>
        <end position="220"/>
    </location>
</feature>
<keyword evidence="8 10" id="KW-0472">Membrane</keyword>
<keyword evidence="5 10" id="KW-0812">Transmembrane</keyword>
<evidence type="ECO:0000313" key="11">
    <source>
        <dbReference type="EMBL" id="NSL55814.1"/>
    </source>
</evidence>
<dbReference type="Proteomes" id="UP000778523">
    <property type="component" value="Unassembled WGS sequence"/>
</dbReference>
<dbReference type="Pfam" id="PF01554">
    <property type="entry name" value="MatE"/>
    <property type="match status" value="2"/>
</dbReference>
<comment type="caution">
    <text evidence="11">The sequence shown here is derived from an EMBL/GenBank/DDBJ whole genome shotgun (WGS) entry which is preliminary data.</text>
</comment>
<feature type="transmembrane region" description="Helical" evidence="10">
    <location>
        <begin position="12"/>
        <end position="33"/>
    </location>
</feature>
<evidence type="ECO:0000256" key="6">
    <source>
        <dbReference type="ARBA" id="ARBA00022989"/>
    </source>
</evidence>
<dbReference type="InterPro" id="IPR002528">
    <property type="entry name" value="MATE_fam"/>
</dbReference>
<evidence type="ECO:0000256" key="10">
    <source>
        <dbReference type="SAM" id="Phobius"/>
    </source>
</evidence>
<dbReference type="EMBL" id="JABCSC020000003">
    <property type="protein sequence ID" value="NSL55814.1"/>
    <property type="molecule type" value="Genomic_DNA"/>
</dbReference>
<comment type="subcellular location">
    <subcellularLocation>
        <location evidence="1">Cell inner membrane</location>
        <topology evidence="1">Multi-pass membrane protein</topology>
    </subcellularLocation>
</comment>
<dbReference type="CDD" id="cd13137">
    <property type="entry name" value="MATE_NorM_like"/>
    <property type="match status" value="1"/>
</dbReference>
<gene>
    <name evidence="11" type="ORF">HJ583_012315</name>
</gene>
<feature type="transmembrane region" description="Helical" evidence="10">
    <location>
        <begin position="241"/>
        <end position="259"/>
    </location>
</feature>
<feature type="transmembrane region" description="Helical" evidence="10">
    <location>
        <begin position="328"/>
        <end position="351"/>
    </location>
</feature>
<keyword evidence="7" id="KW-0406">Ion transport</keyword>
<dbReference type="PANTHER" id="PTHR43298:SF2">
    <property type="entry name" value="FMN_FAD EXPORTER YEEO-RELATED"/>
    <property type="match status" value="1"/>
</dbReference>
<protein>
    <recommendedName>
        <fullName evidence="9">Multidrug-efflux transporter</fullName>
    </recommendedName>
</protein>
<keyword evidence="6 10" id="KW-1133">Transmembrane helix</keyword>
<dbReference type="PANTHER" id="PTHR43298">
    <property type="entry name" value="MULTIDRUG RESISTANCE PROTEIN NORM-RELATED"/>
    <property type="match status" value="1"/>
</dbReference>
<dbReference type="NCBIfam" id="TIGR00797">
    <property type="entry name" value="matE"/>
    <property type="match status" value="1"/>
</dbReference>
<evidence type="ECO:0000313" key="12">
    <source>
        <dbReference type="Proteomes" id="UP000778523"/>
    </source>
</evidence>
<evidence type="ECO:0000256" key="2">
    <source>
        <dbReference type="ARBA" id="ARBA00022448"/>
    </source>
</evidence>
<feature type="transmembrane region" description="Helical" evidence="10">
    <location>
        <begin position="163"/>
        <end position="182"/>
    </location>
</feature>
<keyword evidence="4" id="KW-1003">Cell membrane</keyword>
<dbReference type="RefSeq" id="WP_170022207.1">
    <property type="nucleotide sequence ID" value="NZ_JABCSC020000003.1"/>
</dbReference>
<proteinExistence type="predicted"/>
<evidence type="ECO:0000256" key="3">
    <source>
        <dbReference type="ARBA" id="ARBA00022449"/>
    </source>
</evidence>